<feature type="compositionally biased region" description="Low complexity" evidence="1">
    <location>
        <begin position="576"/>
        <end position="619"/>
    </location>
</feature>
<proteinExistence type="predicted"/>
<accession>A0AAD7YJC0</accession>
<keyword evidence="3" id="KW-1185">Reference proteome</keyword>
<protein>
    <submittedName>
        <fullName evidence="2">Uncharacterized protein</fullName>
    </submittedName>
</protein>
<comment type="caution">
    <text evidence="2">The sequence shown here is derived from an EMBL/GenBank/DDBJ whole genome shotgun (WGS) entry which is preliminary data.</text>
</comment>
<feature type="compositionally biased region" description="Polar residues" evidence="1">
    <location>
        <begin position="389"/>
        <end position="408"/>
    </location>
</feature>
<evidence type="ECO:0000313" key="3">
    <source>
        <dbReference type="Proteomes" id="UP001231518"/>
    </source>
</evidence>
<feature type="region of interest" description="Disordered" evidence="1">
    <location>
        <begin position="190"/>
        <end position="212"/>
    </location>
</feature>
<dbReference type="Proteomes" id="UP001231518">
    <property type="component" value="Chromosome 18"/>
</dbReference>
<sequence>MSSTMPYAFNHAAKSYKKALRKARFDRISHIGQKLSAQPSGSRAFWSLAKSVEANFCRPTLPPLVRPDGTLAHTAREKAGLFASLFANNSRLDTGSSTPPTLSHCGTSMPEVRIRNKEVLRALCRLDLSLFLSVTNSGEVPCDVIYGDGRGHNTEISGEEVGYQNGIALLEFGKSIGPNSEATLNVRGTIRPANTNVNDNTSHHSTSDNQNGIASNLVSKANVEGAAITANTNANNLVSTANVTSATISANTDVNDNTQHHNQEAIPSEQADTPYNQSGIANNLVSMAKVTGAAITANTNANNLGSPANVTGPTITANTNANNLGSTANVTGATITANTDVHDNTQHHNQESNPSNLVSTTNVQGATITANTHVGDNTRAKRESEGDIPSNQAGSLPTQEGISSNPVGTPNVEDATKNKNVNDNTQHQTGPSNNQDVPSNPAGPPNVEGATPNVKGTPPIGSDEGSVKETNTSSSWGLNAGVDAGLSLGAGVKDGRAVIGANEHVGANIGGHEESSSKETNQPLFPTPPPNTYGPGYGLPYYPYQQFPSQFPPQAGQQLMYVPQPRQQYPQLSQFGPQYAQQPYGPQYGQQPYGPQNGQQPYGPQYGQQPFGPQYSQQPAGSQFAQPTAPPPAAPEDARVSPLCGPPGGHGGAHGRSVPRLGGAPPCPRGDYRERRPLAPGPGSGHGPERGGLACGRLPLRCRNARKGGC</sequence>
<feature type="region of interest" description="Disordered" evidence="1">
    <location>
        <begin position="576"/>
        <end position="696"/>
    </location>
</feature>
<reference evidence="2" key="1">
    <citation type="submission" date="2023-03" db="EMBL/GenBank/DDBJ databases">
        <title>Chromosome-level genomes of two armyworms, Mythimna separata and Mythimna loreyi, provide insights into the biosynthesis and reception of sex pheromones.</title>
        <authorList>
            <person name="Zhao H."/>
        </authorList>
    </citation>
    <scope>NUCLEOTIDE SEQUENCE</scope>
    <source>
        <strain evidence="2">BeijingLab</strain>
        <tissue evidence="2">Pupa</tissue>
    </source>
</reference>
<organism evidence="2 3">
    <name type="scientific">Mythimna separata</name>
    <name type="common">Oriental armyworm</name>
    <name type="synonym">Pseudaletia separata</name>
    <dbReference type="NCBI Taxonomy" id="271217"/>
    <lineage>
        <taxon>Eukaryota</taxon>
        <taxon>Metazoa</taxon>
        <taxon>Ecdysozoa</taxon>
        <taxon>Arthropoda</taxon>
        <taxon>Hexapoda</taxon>
        <taxon>Insecta</taxon>
        <taxon>Pterygota</taxon>
        <taxon>Neoptera</taxon>
        <taxon>Endopterygota</taxon>
        <taxon>Lepidoptera</taxon>
        <taxon>Glossata</taxon>
        <taxon>Ditrysia</taxon>
        <taxon>Noctuoidea</taxon>
        <taxon>Noctuidae</taxon>
        <taxon>Noctuinae</taxon>
        <taxon>Hadenini</taxon>
        <taxon>Mythimna</taxon>
    </lineage>
</organism>
<dbReference type="AlphaFoldDB" id="A0AAD7YJC0"/>
<feature type="region of interest" description="Disordered" evidence="1">
    <location>
        <begin position="507"/>
        <end position="539"/>
    </location>
</feature>
<evidence type="ECO:0000256" key="1">
    <source>
        <dbReference type="SAM" id="MobiDB-lite"/>
    </source>
</evidence>
<dbReference type="EMBL" id="JARGEI010000016">
    <property type="protein sequence ID" value="KAJ8717786.1"/>
    <property type="molecule type" value="Genomic_DNA"/>
</dbReference>
<evidence type="ECO:0000313" key="2">
    <source>
        <dbReference type="EMBL" id="KAJ8717786.1"/>
    </source>
</evidence>
<gene>
    <name evidence="2" type="ORF">PYW07_005716</name>
</gene>
<feature type="compositionally biased region" description="Basic and acidic residues" evidence="1">
    <location>
        <begin position="376"/>
        <end position="385"/>
    </location>
</feature>
<feature type="region of interest" description="Disordered" evidence="1">
    <location>
        <begin position="368"/>
        <end position="474"/>
    </location>
</feature>
<feature type="compositionally biased region" description="Polar residues" evidence="1">
    <location>
        <begin position="418"/>
        <end position="438"/>
    </location>
</feature>
<name>A0AAD7YJC0_MYTSE</name>